<feature type="compositionally biased region" description="Low complexity" evidence="5">
    <location>
        <begin position="275"/>
        <end position="286"/>
    </location>
</feature>
<keyword evidence="1" id="KW-0677">Repeat</keyword>
<evidence type="ECO:0000256" key="3">
    <source>
        <dbReference type="ARBA" id="ARBA00038275"/>
    </source>
</evidence>
<dbReference type="OrthoDB" id="629492at2759"/>
<sequence>MANPKALAAKEEGNTAFKAGDYPTAIGHYTSAILADRADPTYPLNRAAAYLKLGKAEDAERDCNIVLRLNPKNVKALFRRGQARVAMNKLLEAHKDFSDILVAEPSNAAVQDELKKVVDSIQVEKSKKAKSPANVMSSSLEPTVATKRRRVPIKIIDPTQPATSSSSTVPERATEAVVKPALDAPKPATDTLEAVSSRSLKPETPPVPPVLSAAAAALKPEPEASPKTEPTPSLKAPSFKDAKQVRETARPSRVGGGIFRASGKNTIFTMKDGEAAAPRPESAPSVEAEKSEPSIAAQSQAPVNKAREMSTTPAPVKAAPPVIVKAPANLFDFNKAWTNARSTDEKWQLMNTISPTQFPGFCKSSMEAELFSSILSVFVDVLSTGDDKTKATVLAYMENFPKIARFNTVVLFFSRAEKSVAKKVWELLGVKKPTGAWAPVA</sequence>
<gene>
    <name evidence="7" type="ORF">D9619_007417</name>
</gene>
<comment type="caution">
    <text evidence="7">The sequence shown here is derived from an EMBL/GenBank/DDBJ whole genome shotgun (WGS) entry which is preliminary data.</text>
</comment>
<organism evidence="7 8">
    <name type="scientific">Psilocybe cf. subviscida</name>
    <dbReference type="NCBI Taxonomy" id="2480587"/>
    <lineage>
        <taxon>Eukaryota</taxon>
        <taxon>Fungi</taxon>
        <taxon>Dikarya</taxon>
        <taxon>Basidiomycota</taxon>
        <taxon>Agaricomycotina</taxon>
        <taxon>Agaricomycetes</taxon>
        <taxon>Agaricomycetidae</taxon>
        <taxon>Agaricales</taxon>
        <taxon>Agaricineae</taxon>
        <taxon>Strophariaceae</taxon>
        <taxon>Psilocybe</taxon>
    </lineage>
</organism>
<evidence type="ECO:0000259" key="6">
    <source>
        <dbReference type="Pfam" id="PF13877"/>
    </source>
</evidence>
<feature type="compositionally biased region" description="Basic and acidic residues" evidence="5">
    <location>
        <begin position="238"/>
        <end position="250"/>
    </location>
</feature>
<dbReference type="InterPro" id="IPR051966">
    <property type="entry name" value="RPAP3"/>
</dbReference>
<dbReference type="PANTHER" id="PTHR46423:SF1">
    <property type="entry name" value="RNA POLYMERASE II-ASSOCIATED PROTEIN 3"/>
    <property type="match status" value="1"/>
</dbReference>
<evidence type="ECO:0000313" key="8">
    <source>
        <dbReference type="Proteomes" id="UP000567179"/>
    </source>
</evidence>
<feature type="domain" description="RNA-polymerase II-associated protein 3-like C-terminal" evidence="6">
    <location>
        <begin position="326"/>
        <end position="418"/>
    </location>
</feature>
<keyword evidence="2" id="KW-0802">TPR repeat</keyword>
<feature type="region of interest" description="Disordered" evidence="5">
    <location>
        <begin position="274"/>
        <end position="314"/>
    </location>
</feature>
<dbReference type="Proteomes" id="UP000567179">
    <property type="component" value="Unassembled WGS sequence"/>
</dbReference>
<dbReference type="EMBL" id="JAACJJ010000043">
    <property type="protein sequence ID" value="KAF5315052.1"/>
    <property type="molecule type" value="Genomic_DNA"/>
</dbReference>
<dbReference type="InterPro" id="IPR025986">
    <property type="entry name" value="RPAP3-like_C"/>
</dbReference>
<evidence type="ECO:0000256" key="2">
    <source>
        <dbReference type="ARBA" id="ARBA00022803"/>
    </source>
</evidence>
<feature type="compositionally biased region" description="Polar residues" evidence="5">
    <location>
        <begin position="160"/>
        <end position="169"/>
    </location>
</feature>
<comment type="similarity">
    <text evidence="3">Belongs to the RPAP3 family.</text>
</comment>
<feature type="region of interest" description="Disordered" evidence="5">
    <location>
        <begin position="158"/>
        <end position="260"/>
    </location>
</feature>
<dbReference type="SMART" id="SM00028">
    <property type="entry name" value="TPR"/>
    <property type="match status" value="3"/>
</dbReference>
<dbReference type="Gene3D" id="1.25.40.10">
    <property type="entry name" value="Tetratricopeptide repeat domain"/>
    <property type="match status" value="1"/>
</dbReference>
<evidence type="ECO:0000256" key="5">
    <source>
        <dbReference type="SAM" id="MobiDB-lite"/>
    </source>
</evidence>
<reference evidence="7 8" key="1">
    <citation type="journal article" date="2020" name="ISME J.">
        <title>Uncovering the hidden diversity of litter-decomposition mechanisms in mushroom-forming fungi.</title>
        <authorList>
            <person name="Floudas D."/>
            <person name="Bentzer J."/>
            <person name="Ahren D."/>
            <person name="Johansson T."/>
            <person name="Persson P."/>
            <person name="Tunlid A."/>
        </authorList>
    </citation>
    <scope>NUCLEOTIDE SEQUENCE [LARGE SCALE GENOMIC DNA]</scope>
    <source>
        <strain evidence="7 8">CBS 101986</strain>
    </source>
</reference>
<dbReference type="PANTHER" id="PTHR46423">
    <property type="entry name" value="RNA POLYMERASE II-ASSOCIATED PROTEIN 3"/>
    <property type="match status" value="1"/>
</dbReference>
<proteinExistence type="inferred from homology"/>
<name>A0A8H5B3H2_9AGAR</name>
<dbReference type="GO" id="GO:0101031">
    <property type="term" value="C:protein folding chaperone complex"/>
    <property type="evidence" value="ECO:0007669"/>
    <property type="project" value="TreeGrafter"/>
</dbReference>
<evidence type="ECO:0000256" key="1">
    <source>
        <dbReference type="ARBA" id="ARBA00022737"/>
    </source>
</evidence>
<keyword evidence="8" id="KW-1185">Reference proteome</keyword>
<dbReference type="AlphaFoldDB" id="A0A8H5B3H2"/>
<protein>
    <recommendedName>
        <fullName evidence="4">RNA polymerase II-associated protein 3</fullName>
    </recommendedName>
</protein>
<dbReference type="Pfam" id="PF13877">
    <property type="entry name" value="RPAP3_C"/>
    <property type="match status" value="1"/>
</dbReference>
<accession>A0A8H5B3H2</accession>
<dbReference type="InterPro" id="IPR011990">
    <property type="entry name" value="TPR-like_helical_dom_sf"/>
</dbReference>
<dbReference type="InterPro" id="IPR019734">
    <property type="entry name" value="TPR_rpt"/>
</dbReference>
<dbReference type="SUPFAM" id="SSF48452">
    <property type="entry name" value="TPR-like"/>
    <property type="match status" value="1"/>
</dbReference>
<evidence type="ECO:0000313" key="7">
    <source>
        <dbReference type="EMBL" id="KAF5315052.1"/>
    </source>
</evidence>
<evidence type="ECO:0000256" key="4">
    <source>
        <dbReference type="ARBA" id="ARBA00040133"/>
    </source>
</evidence>
<feature type="compositionally biased region" description="Low complexity" evidence="5">
    <location>
        <begin position="210"/>
        <end position="219"/>
    </location>
</feature>